<gene>
    <name evidence="1" type="ORF">K7C98_09765</name>
</gene>
<organism evidence="1 2">
    <name type="scientific">Nannocystis pusilla</name>
    <dbReference type="NCBI Taxonomy" id="889268"/>
    <lineage>
        <taxon>Bacteria</taxon>
        <taxon>Pseudomonadati</taxon>
        <taxon>Myxococcota</taxon>
        <taxon>Polyangia</taxon>
        <taxon>Nannocystales</taxon>
        <taxon>Nannocystaceae</taxon>
        <taxon>Nannocystis</taxon>
    </lineage>
</organism>
<sequence length="96" mass="10780">MCEATFGWLEQAIEVDLVAELDFLRRFDEVRAGMRAVVEMPDRKEQNFIKICLANGGKLSARKRGYFAELDDATIAALEAIVRDAMKDSISEPPSE</sequence>
<keyword evidence="2" id="KW-1185">Reference proteome</keyword>
<dbReference type="Proteomes" id="UP001139031">
    <property type="component" value="Unassembled WGS sequence"/>
</dbReference>
<evidence type="ECO:0000313" key="2">
    <source>
        <dbReference type="Proteomes" id="UP001139031"/>
    </source>
</evidence>
<reference evidence="1" key="1">
    <citation type="submission" date="2021-08" db="EMBL/GenBank/DDBJ databases">
        <authorList>
            <person name="Stevens D.C."/>
        </authorList>
    </citation>
    <scope>NUCLEOTIDE SEQUENCE</scope>
    <source>
        <strain evidence="1">DSM 53165</strain>
    </source>
</reference>
<dbReference type="RefSeq" id="WP_224191324.1">
    <property type="nucleotide sequence ID" value="NZ_JAIRAU010000007.1"/>
</dbReference>
<evidence type="ECO:0000313" key="1">
    <source>
        <dbReference type="EMBL" id="MBZ5709546.1"/>
    </source>
</evidence>
<accession>A0ABS7TN82</accession>
<comment type="caution">
    <text evidence="1">The sequence shown here is derived from an EMBL/GenBank/DDBJ whole genome shotgun (WGS) entry which is preliminary data.</text>
</comment>
<dbReference type="EMBL" id="JAIRAU010000007">
    <property type="protein sequence ID" value="MBZ5709546.1"/>
    <property type="molecule type" value="Genomic_DNA"/>
</dbReference>
<proteinExistence type="predicted"/>
<protein>
    <submittedName>
        <fullName evidence="1">Uncharacterized protein</fullName>
    </submittedName>
</protein>
<name>A0ABS7TN82_9BACT</name>